<dbReference type="InterPro" id="IPR008949">
    <property type="entry name" value="Isoprenoid_synthase_dom_sf"/>
</dbReference>
<evidence type="ECO:0000256" key="6">
    <source>
        <dbReference type="ARBA" id="ARBA00023229"/>
    </source>
</evidence>
<evidence type="ECO:0000256" key="3">
    <source>
        <dbReference type="ARBA" id="ARBA00022679"/>
    </source>
</evidence>
<dbReference type="Proteomes" id="UP001431783">
    <property type="component" value="Unassembled WGS sequence"/>
</dbReference>
<dbReference type="GO" id="GO:0045337">
    <property type="term" value="P:farnesyl diphosphate biosynthetic process"/>
    <property type="evidence" value="ECO:0007669"/>
    <property type="project" value="TreeGrafter"/>
</dbReference>
<name>A0AAW1VFG5_9CUCU</name>
<dbReference type="SFLD" id="SFLDS00005">
    <property type="entry name" value="Isoprenoid_Synthase_Type_I"/>
    <property type="match status" value="1"/>
</dbReference>
<dbReference type="AlphaFoldDB" id="A0AAW1VFG5"/>
<comment type="pathway">
    <text evidence="7">Pheromone biosynthesis.</text>
</comment>
<evidence type="ECO:0000256" key="7">
    <source>
        <dbReference type="ARBA" id="ARBA00033740"/>
    </source>
</evidence>
<evidence type="ECO:0000313" key="11">
    <source>
        <dbReference type="Proteomes" id="UP001431783"/>
    </source>
</evidence>
<comment type="similarity">
    <text evidence="2 9">Belongs to the FPP/GGPP synthase family.</text>
</comment>
<dbReference type="InterPro" id="IPR000092">
    <property type="entry name" value="Polyprenyl_synt"/>
</dbReference>
<keyword evidence="5" id="KW-0460">Magnesium</keyword>
<organism evidence="10 11">
    <name type="scientific">Henosepilachna vigintioctopunctata</name>
    <dbReference type="NCBI Taxonomy" id="420089"/>
    <lineage>
        <taxon>Eukaryota</taxon>
        <taxon>Metazoa</taxon>
        <taxon>Ecdysozoa</taxon>
        <taxon>Arthropoda</taxon>
        <taxon>Hexapoda</taxon>
        <taxon>Insecta</taxon>
        <taxon>Pterygota</taxon>
        <taxon>Neoptera</taxon>
        <taxon>Endopterygota</taxon>
        <taxon>Coleoptera</taxon>
        <taxon>Polyphaga</taxon>
        <taxon>Cucujiformia</taxon>
        <taxon>Coccinelloidea</taxon>
        <taxon>Coccinellidae</taxon>
        <taxon>Epilachninae</taxon>
        <taxon>Epilachnini</taxon>
        <taxon>Henosepilachna</taxon>
    </lineage>
</organism>
<sequence length="390" mass="45169">MIFSKVFYSVHNILPKSGFITNFHRIHNLKCVNIRCLSNSIPKEKLHNQPILTKNEILEFDKVFPSIIKDLINEDKFKHITEVALRFEKSLEYNVPKGKKNRGLAVVACYKILEKPENLTPENLRLAAILGWSVEMLQGFLLVLDDIMDGSETRRGQLCWYKHNEIGYNAINDGLLLEHAIYLLLKKHLSDHPSYLKFVELFHDVTLTTTIGQLLDGNTSNVKTYTMERYDLIAYYKTAYYSFYLPVCLALYFTNHFNQIMHQNAKNILLEIGKFFQIQDDFLDCFGDPKVTGKIGSDIETGKCTWLAVTAFQLATASQKSLLEENYGKNDPQSVKKIKDLYLDLEIPKLFTNYEKQSYKRIESSVDTLPEELPRELFAKISSTIYKRVY</sequence>
<dbReference type="GO" id="GO:0005737">
    <property type="term" value="C:cytoplasm"/>
    <property type="evidence" value="ECO:0007669"/>
    <property type="project" value="TreeGrafter"/>
</dbReference>
<dbReference type="PROSITE" id="PS00723">
    <property type="entry name" value="POLYPRENYL_SYNTHASE_1"/>
    <property type="match status" value="1"/>
</dbReference>
<dbReference type="PROSITE" id="PS00444">
    <property type="entry name" value="POLYPRENYL_SYNTHASE_2"/>
    <property type="match status" value="1"/>
</dbReference>
<dbReference type="Pfam" id="PF00348">
    <property type="entry name" value="polyprenyl_synt"/>
    <property type="match status" value="1"/>
</dbReference>
<evidence type="ECO:0000256" key="4">
    <source>
        <dbReference type="ARBA" id="ARBA00022723"/>
    </source>
</evidence>
<comment type="cofactor">
    <cofactor evidence="1">
        <name>Mg(2+)</name>
        <dbReference type="ChEBI" id="CHEBI:18420"/>
    </cofactor>
</comment>
<keyword evidence="6" id="KW-0414">Isoprene biosynthesis</keyword>
<gene>
    <name evidence="10" type="ORF">WA026_019013</name>
</gene>
<dbReference type="GO" id="GO:0004161">
    <property type="term" value="F:dimethylallyltranstransferase activity"/>
    <property type="evidence" value="ECO:0007669"/>
    <property type="project" value="TreeGrafter"/>
</dbReference>
<dbReference type="InterPro" id="IPR033749">
    <property type="entry name" value="Polyprenyl_synt_CS"/>
</dbReference>
<accession>A0AAW1VFG5</accession>
<evidence type="ECO:0000256" key="5">
    <source>
        <dbReference type="ARBA" id="ARBA00022842"/>
    </source>
</evidence>
<keyword evidence="11" id="KW-1185">Reference proteome</keyword>
<dbReference type="SUPFAM" id="SSF48576">
    <property type="entry name" value="Terpenoid synthases"/>
    <property type="match status" value="1"/>
</dbReference>
<evidence type="ECO:0000256" key="9">
    <source>
        <dbReference type="RuleBase" id="RU004466"/>
    </source>
</evidence>
<evidence type="ECO:0000256" key="2">
    <source>
        <dbReference type="ARBA" id="ARBA00006706"/>
    </source>
</evidence>
<keyword evidence="4" id="KW-0479">Metal-binding</keyword>
<comment type="caution">
    <text evidence="10">The sequence shown here is derived from an EMBL/GenBank/DDBJ whole genome shotgun (WGS) entry which is preliminary data.</text>
</comment>
<proteinExistence type="inferred from homology"/>
<evidence type="ECO:0000256" key="8">
    <source>
        <dbReference type="ARBA" id="ARBA00034546"/>
    </source>
</evidence>
<protein>
    <recommendedName>
        <fullName evidence="8">Farnesyl pyrophosphate synthase</fullName>
    </recommendedName>
</protein>
<dbReference type="PANTHER" id="PTHR11525">
    <property type="entry name" value="FARNESYL-PYROPHOSPHATE SYNTHETASE"/>
    <property type="match status" value="1"/>
</dbReference>
<dbReference type="InterPro" id="IPR039702">
    <property type="entry name" value="FPS1-like"/>
</dbReference>
<dbReference type="GO" id="GO:0042811">
    <property type="term" value="P:pheromone biosynthetic process"/>
    <property type="evidence" value="ECO:0007669"/>
    <property type="project" value="UniProtKB-ARBA"/>
</dbReference>
<evidence type="ECO:0000256" key="1">
    <source>
        <dbReference type="ARBA" id="ARBA00001946"/>
    </source>
</evidence>
<keyword evidence="3 9" id="KW-0808">Transferase</keyword>
<reference evidence="10 11" key="1">
    <citation type="submission" date="2023-03" db="EMBL/GenBank/DDBJ databases">
        <title>Genome insight into feeding habits of ladybird beetles.</title>
        <authorList>
            <person name="Li H.-S."/>
            <person name="Huang Y.-H."/>
            <person name="Pang H."/>
        </authorList>
    </citation>
    <scope>NUCLEOTIDE SEQUENCE [LARGE SCALE GENOMIC DNA]</scope>
    <source>
        <strain evidence="10">SYSU_2023b</strain>
        <tissue evidence="10">Whole body</tissue>
    </source>
</reference>
<dbReference type="CDD" id="cd00685">
    <property type="entry name" value="Trans_IPPS_HT"/>
    <property type="match status" value="1"/>
</dbReference>
<dbReference type="FunFam" id="1.10.600.10:FF:000021">
    <property type="entry name" value="Farnesyl pyrophosphate synthase"/>
    <property type="match status" value="1"/>
</dbReference>
<dbReference type="Gene3D" id="1.10.600.10">
    <property type="entry name" value="Farnesyl Diphosphate Synthase"/>
    <property type="match status" value="1"/>
</dbReference>
<dbReference type="PANTHER" id="PTHR11525:SF0">
    <property type="entry name" value="FARNESYL PYROPHOSPHATE SYNTHASE"/>
    <property type="match status" value="1"/>
</dbReference>
<dbReference type="SFLD" id="SFLDG01017">
    <property type="entry name" value="Polyprenyl_Transferase_Like"/>
    <property type="match status" value="1"/>
</dbReference>
<dbReference type="EMBL" id="JARQZJ010000133">
    <property type="protein sequence ID" value="KAK9892209.1"/>
    <property type="molecule type" value="Genomic_DNA"/>
</dbReference>
<dbReference type="GO" id="GO:0046872">
    <property type="term" value="F:metal ion binding"/>
    <property type="evidence" value="ECO:0007669"/>
    <property type="project" value="UniProtKB-KW"/>
</dbReference>
<dbReference type="GO" id="GO:0004337">
    <property type="term" value="F:(2E,6E)-farnesyl diphosphate synthase activity"/>
    <property type="evidence" value="ECO:0007669"/>
    <property type="project" value="TreeGrafter"/>
</dbReference>
<evidence type="ECO:0000313" key="10">
    <source>
        <dbReference type="EMBL" id="KAK9892209.1"/>
    </source>
</evidence>